<accession>A0AA37UI10</accession>
<organism evidence="3 4">
    <name type="scientific">Arenivirga flava</name>
    <dbReference type="NCBI Taxonomy" id="1930060"/>
    <lineage>
        <taxon>Bacteria</taxon>
        <taxon>Bacillati</taxon>
        <taxon>Actinomycetota</taxon>
        <taxon>Actinomycetes</taxon>
        <taxon>Micrococcales</taxon>
        <taxon>Microbacteriaceae</taxon>
        <taxon>Arenivirga</taxon>
    </lineage>
</organism>
<evidence type="ECO:0000256" key="1">
    <source>
        <dbReference type="SAM" id="MobiDB-lite"/>
    </source>
</evidence>
<protein>
    <recommendedName>
        <fullName evidence="2">PH domain-containing protein</fullName>
    </recommendedName>
</protein>
<keyword evidence="4" id="KW-1185">Reference proteome</keyword>
<dbReference type="InterPro" id="IPR057446">
    <property type="entry name" value="PH_bac"/>
</dbReference>
<comment type="caution">
    <text evidence="3">The sequence shown here is derived from an EMBL/GenBank/DDBJ whole genome shotgun (WGS) entry which is preliminary data.</text>
</comment>
<evidence type="ECO:0000313" key="4">
    <source>
        <dbReference type="Proteomes" id="UP001157160"/>
    </source>
</evidence>
<gene>
    <name evidence="3" type="ORF">GCM10025874_08500</name>
</gene>
<reference evidence="3 4" key="1">
    <citation type="journal article" date="2014" name="Int. J. Syst. Evol. Microbiol.">
        <title>Complete genome sequence of Corynebacterium casei LMG S-19264T (=DSM 44701T), isolated from a smear-ripened cheese.</title>
        <authorList>
            <consortium name="US DOE Joint Genome Institute (JGI-PGF)"/>
            <person name="Walter F."/>
            <person name="Albersmeier A."/>
            <person name="Kalinowski J."/>
            <person name="Ruckert C."/>
        </authorList>
    </citation>
    <scope>NUCLEOTIDE SEQUENCE [LARGE SCALE GENOMIC DNA]</scope>
    <source>
        <strain evidence="3 4">NBRC 112289</strain>
    </source>
</reference>
<proteinExistence type="predicted"/>
<feature type="compositionally biased region" description="Basic and acidic residues" evidence="1">
    <location>
        <begin position="88"/>
        <end position="99"/>
    </location>
</feature>
<name>A0AA37UI10_9MICO</name>
<dbReference type="AlphaFoldDB" id="A0AA37UI10"/>
<dbReference type="Proteomes" id="UP001157160">
    <property type="component" value="Unassembled WGS sequence"/>
</dbReference>
<evidence type="ECO:0000259" key="2">
    <source>
        <dbReference type="Pfam" id="PF25362"/>
    </source>
</evidence>
<sequence>MHPLGVVLDLDGSDPVLLPAADLEVGRATWAIDRVVEPEGLLLLGWTLGRTRVETALRTPDPAAGRTLEAAVRSIIPSSASAPGTEPEQPRDRAESETS</sequence>
<feature type="domain" description="PH" evidence="2">
    <location>
        <begin position="2"/>
        <end position="69"/>
    </location>
</feature>
<dbReference type="EMBL" id="BSUL01000001">
    <property type="protein sequence ID" value="GMA27597.1"/>
    <property type="molecule type" value="Genomic_DNA"/>
</dbReference>
<evidence type="ECO:0000313" key="3">
    <source>
        <dbReference type="EMBL" id="GMA27597.1"/>
    </source>
</evidence>
<dbReference type="Pfam" id="PF25362">
    <property type="entry name" value="bPH_11"/>
    <property type="match status" value="1"/>
</dbReference>
<feature type="region of interest" description="Disordered" evidence="1">
    <location>
        <begin position="73"/>
        <end position="99"/>
    </location>
</feature>